<keyword evidence="4" id="KW-1133">Transmembrane helix</keyword>
<feature type="transmembrane region" description="Helical" evidence="4">
    <location>
        <begin position="402"/>
        <end position="424"/>
    </location>
</feature>
<keyword evidence="5" id="KW-0732">Signal</keyword>
<evidence type="ECO:0008006" key="8">
    <source>
        <dbReference type="Google" id="ProtNLM"/>
    </source>
</evidence>
<keyword evidence="1" id="KW-0880">Kelch repeat</keyword>
<feature type="region of interest" description="Disordered" evidence="3">
    <location>
        <begin position="449"/>
        <end position="482"/>
    </location>
</feature>
<accession>A0A9P6UH23</accession>
<dbReference type="PANTHER" id="PTHR46093">
    <property type="entry name" value="ACYL-COA-BINDING DOMAIN-CONTAINING PROTEIN 5"/>
    <property type="match status" value="1"/>
</dbReference>
<keyword evidence="4" id="KW-0472">Membrane</keyword>
<feature type="region of interest" description="Disordered" evidence="3">
    <location>
        <begin position="516"/>
        <end position="590"/>
    </location>
</feature>
<dbReference type="PANTHER" id="PTHR46093:SF18">
    <property type="entry name" value="FIBRONECTIN TYPE-III DOMAIN-CONTAINING PROTEIN"/>
    <property type="match status" value="1"/>
</dbReference>
<evidence type="ECO:0000256" key="5">
    <source>
        <dbReference type="SAM" id="SignalP"/>
    </source>
</evidence>
<evidence type="ECO:0000313" key="7">
    <source>
        <dbReference type="Proteomes" id="UP000823405"/>
    </source>
</evidence>
<keyword evidence="4" id="KW-0812">Transmembrane</keyword>
<feature type="compositionally biased region" description="Basic and acidic residues" evidence="3">
    <location>
        <begin position="453"/>
        <end position="475"/>
    </location>
</feature>
<dbReference type="AlphaFoldDB" id="A0A9P6UH23"/>
<sequence length="651" mass="72073">MHFHRLSPVAKPSPHIFLLYLFSTQWLAFVQSQTTFYSPILVSFPAVARTVNKLYVLSGVSGKEPFIRIPQFICLDLAIPWTSTAPAWTRLADGLLQYHFPATFSSDEQTLFVFQIEGTKEPLAYDVQSNTWRWIGGFQNESNEGVGAVTDPNTGLIYLAGKSPDGYTPSMLNMFDPIIHATRTVQLPSPNDAFSVRVNYGNVWSKHLNSILYWGGTTAVVGVLHSPVTNLVTQLLTDGMIWSTMAIKGPAPTGKYGHCMATNDEGTKVAIYGGRLLSGAITGELWMLDVVALSWTQGISGSPRAGAACAIAGDQFLVWGGLVDQEGEASSNVLIYNLVSSKYMEDYTPPAFYKDLKSPPLTRTTAIWPKMTFSVDVDKDQTLTSNDQPLIEKDRSRSPIPMGASIGGVVCGLVLLGATAAYFISRRRRRLKQPQRSLDVEDTNLGGIGGWRGRFERGRQRRGEGSGKSLKKDLQETDEDDQLERTLQELQDQEKKLEHQKKELSQKRQLLVMQHRESNPSLPTDQKRGPTAFTDDKAEFIPLPPPGASPGPSKSVSYSPENLSERRTVQAVSGPVDMYHRESYIDDGPRRESELGQEMIEPIYAPSPTVNNAIPDLVYIPPPNVGMDWTKQQQANHPHALVDPFNSTMQQ</sequence>
<evidence type="ECO:0000256" key="3">
    <source>
        <dbReference type="SAM" id="MobiDB-lite"/>
    </source>
</evidence>
<feature type="compositionally biased region" description="Basic and acidic residues" evidence="3">
    <location>
        <begin position="578"/>
        <end position="590"/>
    </location>
</feature>
<feature type="signal peptide" evidence="5">
    <location>
        <begin position="1"/>
        <end position="32"/>
    </location>
</feature>
<evidence type="ECO:0000313" key="6">
    <source>
        <dbReference type="EMBL" id="KAG0296689.1"/>
    </source>
</evidence>
<organism evidence="6 7">
    <name type="scientific">Linnemannia gamsii</name>
    <dbReference type="NCBI Taxonomy" id="64522"/>
    <lineage>
        <taxon>Eukaryota</taxon>
        <taxon>Fungi</taxon>
        <taxon>Fungi incertae sedis</taxon>
        <taxon>Mucoromycota</taxon>
        <taxon>Mortierellomycotina</taxon>
        <taxon>Mortierellomycetes</taxon>
        <taxon>Mortierellales</taxon>
        <taxon>Mortierellaceae</taxon>
        <taxon>Linnemannia</taxon>
    </lineage>
</organism>
<dbReference type="InterPro" id="IPR011043">
    <property type="entry name" value="Gal_Oxase/kelch_b-propeller"/>
</dbReference>
<comment type="caution">
    <text evidence="6">The sequence shown here is derived from an EMBL/GenBank/DDBJ whole genome shotgun (WGS) entry which is preliminary data.</text>
</comment>
<feature type="chain" id="PRO_5040434785" description="Galactose oxidase" evidence="5">
    <location>
        <begin position="33"/>
        <end position="651"/>
    </location>
</feature>
<keyword evidence="7" id="KW-1185">Reference proteome</keyword>
<protein>
    <recommendedName>
        <fullName evidence="8">Galactose oxidase</fullName>
    </recommendedName>
</protein>
<proteinExistence type="predicted"/>
<gene>
    <name evidence="6" type="ORF">BGZ97_004468</name>
</gene>
<dbReference type="Pfam" id="PF24681">
    <property type="entry name" value="Kelch_KLHDC2_KLHL20_DRC7"/>
    <property type="match status" value="1"/>
</dbReference>
<dbReference type="Proteomes" id="UP000823405">
    <property type="component" value="Unassembled WGS sequence"/>
</dbReference>
<feature type="region of interest" description="Disordered" evidence="3">
    <location>
        <begin position="629"/>
        <end position="651"/>
    </location>
</feature>
<dbReference type="InterPro" id="IPR015915">
    <property type="entry name" value="Kelch-typ_b-propeller"/>
</dbReference>
<dbReference type="EMBL" id="JAAAIN010002118">
    <property type="protein sequence ID" value="KAG0296689.1"/>
    <property type="molecule type" value="Genomic_DNA"/>
</dbReference>
<name>A0A9P6UH23_9FUNG</name>
<reference evidence="6" key="1">
    <citation type="journal article" date="2020" name="Fungal Divers.">
        <title>Resolving the Mortierellaceae phylogeny through synthesis of multi-gene phylogenetics and phylogenomics.</title>
        <authorList>
            <person name="Vandepol N."/>
            <person name="Liber J."/>
            <person name="Desiro A."/>
            <person name="Na H."/>
            <person name="Kennedy M."/>
            <person name="Barry K."/>
            <person name="Grigoriev I.V."/>
            <person name="Miller A.N."/>
            <person name="O'Donnell K."/>
            <person name="Stajich J.E."/>
            <person name="Bonito G."/>
        </authorList>
    </citation>
    <scope>NUCLEOTIDE SEQUENCE</scope>
    <source>
        <strain evidence="6">NVP60</strain>
    </source>
</reference>
<dbReference type="SUPFAM" id="SSF50965">
    <property type="entry name" value="Galactose oxidase, central domain"/>
    <property type="match status" value="1"/>
</dbReference>
<dbReference type="OrthoDB" id="10251809at2759"/>
<evidence type="ECO:0000256" key="2">
    <source>
        <dbReference type="ARBA" id="ARBA00022737"/>
    </source>
</evidence>
<keyword evidence="2" id="KW-0677">Repeat</keyword>
<evidence type="ECO:0000256" key="4">
    <source>
        <dbReference type="SAM" id="Phobius"/>
    </source>
</evidence>
<evidence type="ECO:0000256" key="1">
    <source>
        <dbReference type="ARBA" id="ARBA00022441"/>
    </source>
</evidence>
<dbReference type="Gene3D" id="2.120.10.80">
    <property type="entry name" value="Kelch-type beta propeller"/>
    <property type="match status" value="1"/>
</dbReference>